<dbReference type="AlphaFoldDB" id="A0A517KWU4"/>
<keyword evidence="3" id="KW-1185">Reference proteome</keyword>
<protein>
    <submittedName>
        <fullName evidence="2">Uncharacterized protein</fullName>
    </submittedName>
</protein>
<proteinExistence type="predicted"/>
<dbReference type="EMBL" id="CP042185">
    <property type="protein sequence ID" value="QDS67851.1"/>
    <property type="molecule type" value="Genomic_DNA"/>
</dbReference>
<sequence>MADQHLHTNVLDPMFARYIPLKSDLEAYLAERYGNDLNFEVSHESDRWVFRGPESLDKKQLKRLSKEVVARVDKRKTEEEAQAVQAEAATAAGAQQGMDGRMRH</sequence>
<dbReference type="Proteomes" id="UP000316270">
    <property type="component" value="Chromosome 1"/>
</dbReference>
<evidence type="ECO:0000256" key="1">
    <source>
        <dbReference type="SAM" id="MobiDB-lite"/>
    </source>
</evidence>
<name>A0A517KWU4_9PEZI</name>
<evidence type="ECO:0000313" key="2">
    <source>
        <dbReference type="EMBL" id="QDS67851.1"/>
    </source>
</evidence>
<reference evidence="2 3" key="1">
    <citation type="submission" date="2019-07" db="EMBL/GenBank/DDBJ databases">
        <title>Finished genome of Venturia effusa.</title>
        <authorList>
            <person name="Young C.A."/>
            <person name="Cox M.P."/>
            <person name="Ganley A.R.D."/>
            <person name="David W.J."/>
        </authorList>
    </citation>
    <scope>NUCLEOTIDE SEQUENCE [LARGE SCALE GENOMIC DNA]</scope>
    <source>
        <strain evidence="3">albino</strain>
    </source>
</reference>
<dbReference type="OrthoDB" id="4460827at2759"/>
<feature type="compositionally biased region" description="Low complexity" evidence="1">
    <location>
        <begin position="82"/>
        <end position="97"/>
    </location>
</feature>
<gene>
    <name evidence="2" type="ORF">FKW77_007573</name>
</gene>
<evidence type="ECO:0000313" key="3">
    <source>
        <dbReference type="Proteomes" id="UP000316270"/>
    </source>
</evidence>
<organism evidence="2 3">
    <name type="scientific">Venturia effusa</name>
    <dbReference type="NCBI Taxonomy" id="50376"/>
    <lineage>
        <taxon>Eukaryota</taxon>
        <taxon>Fungi</taxon>
        <taxon>Dikarya</taxon>
        <taxon>Ascomycota</taxon>
        <taxon>Pezizomycotina</taxon>
        <taxon>Dothideomycetes</taxon>
        <taxon>Pleosporomycetidae</taxon>
        <taxon>Venturiales</taxon>
        <taxon>Venturiaceae</taxon>
        <taxon>Venturia</taxon>
    </lineage>
</organism>
<accession>A0A517KWU4</accession>
<feature type="region of interest" description="Disordered" evidence="1">
    <location>
        <begin position="73"/>
        <end position="104"/>
    </location>
</feature>